<evidence type="ECO:0000313" key="8">
    <source>
        <dbReference type="Proteomes" id="UP001310594"/>
    </source>
</evidence>
<gene>
    <name evidence="7" type="ORF">LTR97_004121</name>
</gene>
<comment type="similarity">
    <text evidence="2">Belongs to the purine-cytosine permease (2.A.39) family.</text>
</comment>
<keyword evidence="4 6" id="KW-1133">Transmembrane helix</keyword>
<feature type="transmembrane region" description="Helical" evidence="6">
    <location>
        <begin position="197"/>
        <end position="219"/>
    </location>
</feature>
<protein>
    <recommendedName>
        <fullName evidence="9">Uracil permease</fullName>
    </recommendedName>
</protein>
<evidence type="ECO:0000256" key="4">
    <source>
        <dbReference type="ARBA" id="ARBA00022989"/>
    </source>
</evidence>
<comment type="subcellular location">
    <subcellularLocation>
        <location evidence="1">Membrane</location>
        <topology evidence="1">Multi-pass membrane protein</topology>
    </subcellularLocation>
</comment>
<dbReference type="Gene3D" id="1.10.4160.10">
    <property type="entry name" value="Hydantoin permease"/>
    <property type="match status" value="1"/>
</dbReference>
<reference evidence="7" key="1">
    <citation type="submission" date="2023-08" db="EMBL/GenBank/DDBJ databases">
        <title>Black Yeasts Isolated from many extreme environments.</title>
        <authorList>
            <person name="Coleine C."/>
            <person name="Stajich J.E."/>
            <person name="Selbmann L."/>
        </authorList>
    </citation>
    <scope>NUCLEOTIDE SEQUENCE</scope>
    <source>
        <strain evidence="7">CCFEE 5810</strain>
    </source>
</reference>
<feature type="transmembrane region" description="Helical" evidence="6">
    <location>
        <begin position="286"/>
        <end position="310"/>
    </location>
</feature>
<sequence length="568" mass="62483">MDRSSAVQRFVRLVEIRRDGDTDIQSHITKDTRPLPPSRRTYGPWTFVGLWMVTGSFNVNGWATGSSVISLGLNVWQAILAIIIGNAILGLCCVLFGAPGAKWHIAFPQWMRQIFGIRGYMVPMAVRIFLSFVWIATNCWYGGQCLKVFLLCIWPSFANLKTELANGTMMTSDFVAFLLFVLSCLPLMWFSPERYKIPFLIGSTTVATTMVVLLIWAVVRADGGGALLADTSAAAGIPPAKGAKLGWAFVSATVAIIGSSATHMFSQSDYTRYARKPGDQILAQAIMVPLGGIGVATIGILCTSCAYTLYPQLEKLPWNPYNFLNAVRMYEDNQGARACVAFASLAFVMSQWGIVVAANAVVGGIDLAAVWPRWITLRRGGYLTILGAFIMQPWSLLNGASDFLTVVGSFSVFLGPFMGIFFVDYYILRKRTIKLTELYEESPKSLYWYVGGFNWRAVIAWPAGFWFLLPGLAQRATDPGAVWAGWTRLYNLAWFLGFSVAGLTYLLLALISPMRELCAVDDDDYFGTFDDRVLSGKEPSEDGSPTELQSTVDAKGAFRQQVTADGSV</sequence>
<feature type="transmembrane region" description="Helical" evidence="6">
    <location>
        <begin position="245"/>
        <end position="265"/>
    </location>
</feature>
<dbReference type="InterPro" id="IPR001248">
    <property type="entry name" value="Pur-cyt_permease"/>
</dbReference>
<dbReference type="PANTHER" id="PTHR30618">
    <property type="entry name" value="NCS1 FAMILY PURINE/PYRIMIDINE TRANSPORTER"/>
    <property type="match status" value="1"/>
</dbReference>
<feature type="transmembrane region" description="Helical" evidence="6">
    <location>
        <begin position="446"/>
        <end position="469"/>
    </location>
</feature>
<evidence type="ECO:0000256" key="2">
    <source>
        <dbReference type="ARBA" id="ARBA00008974"/>
    </source>
</evidence>
<comment type="caution">
    <text evidence="7">The sequence shown here is derived from an EMBL/GenBank/DDBJ whole genome shotgun (WGS) entry which is preliminary data.</text>
</comment>
<keyword evidence="3 6" id="KW-0812">Transmembrane</keyword>
<feature type="transmembrane region" description="Helical" evidence="6">
    <location>
        <begin position="489"/>
        <end position="511"/>
    </location>
</feature>
<dbReference type="Pfam" id="PF02133">
    <property type="entry name" value="Transp_cyt_pur"/>
    <property type="match status" value="1"/>
</dbReference>
<evidence type="ECO:0008006" key="9">
    <source>
        <dbReference type="Google" id="ProtNLM"/>
    </source>
</evidence>
<keyword evidence="5 6" id="KW-0472">Membrane</keyword>
<dbReference type="GO" id="GO:0005886">
    <property type="term" value="C:plasma membrane"/>
    <property type="evidence" value="ECO:0007669"/>
    <property type="project" value="TreeGrafter"/>
</dbReference>
<dbReference type="Proteomes" id="UP001310594">
    <property type="component" value="Unassembled WGS sequence"/>
</dbReference>
<proteinExistence type="inferred from homology"/>
<accession>A0AAN7ZPI9</accession>
<feature type="transmembrane region" description="Helical" evidence="6">
    <location>
        <begin position="42"/>
        <end position="63"/>
    </location>
</feature>
<evidence type="ECO:0000256" key="6">
    <source>
        <dbReference type="SAM" id="Phobius"/>
    </source>
</evidence>
<feature type="transmembrane region" description="Helical" evidence="6">
    <location>
        <begin position="174"/>
        <end position="190"/>
    </location>
</feature>
<dbReference type="AlphaFoldDB" id="A0AAN7ZPI9"/>
<dbReference type="EMBL" id="JAVRQU010000005">
    <property type="protein sequence ID" value="KAK5703172.1"/>
    <property type="molecule type" value="Genomic_DNA"/>
</dbReference>
<feature type="transmembrane region" description="Helical" evidence="6">
    <location>
        <begin position="75"/>
        <end position="98"/>
    </location>
</feature>
<evidence type="ECO:0000313" key="7">
    <source>
        <dbReference type="EMBL" id="KAK5703172.1"/>
    </source>
</evidence>
<organism evidence="7 8">
    <name type="scientific">Elasticomyces elasticus</name>
    <dbReference type="NCBI Taxonomy" id="574655"/>
    <lineage>
        <taxon>Eukaryota</taxon>
        <taxon>Fungi</taxon>
        <taxon>Dikarya</taxon>
        <taxon>Ascomycota</taxon>
        <taxon>Pezizomycotina</taxon>
        <taxon>Dothideomycetes</taxon>
        <taxon>Dothideomycetidae</taxon>
        <taxon>Mycosphaerellales</taxon>
        <taxon>Teratosphaeriaceae</taxon>
        <taxon>Elasticomyces</taxon>
    </lineage>
</organism>
<feature type="transmembrane region" description="Helical" evidence="6">
    <location>
        <begin position="119"/>
        <end position="137"/>
    </location>
</feature>
<feature type="transmembrane region" description="Helical" evidence="6">
    <location>
        <begin position="403"/>
        <end position="426"/>
    </location>
</feature>
<dbReference type="PANTHER" id="PTHR30618:SF15">
    <property type="entry name" value="NICOTINAMIDE RIBOSIDE TRANSPORTER 1-RELATED"/>
    <property type="match status" value="1"/>
</dbReference>
<evidence type="ECO:0000256" key="5">
    <source>
        <dbReference type="ARBA" id="ARBA00023136"/>
    </source>
</evidence>
<dbReference type="InterPro" id="IPR045225">
    <property type="entry name" value="Uracil/uridine/allantoin_perm"/>
</dbReference>
<feature type="transmembrane region" description="Helical" evidence="6">
    <location>
        <begin position="380"/>
        <end position="397"/>
    </location>
</feature>
<dbReference type="GO" id="GO:0015205">
    <property type="term" value="F:nucleobase transmembrane transporter activity"/>
    <property type="evidence" value="ECO:0007669"/>
    <property type="project" value="TreeGrafter"/>
</dbReference>
<name>A0AAN7ZPI9_9PEZI</name>
<evidence type="ECO:0000256" key="1">
    <source>
        <dbReference type="ARBA" id="ARBA00004141"/>
    </source>
</evidence>
<evidence type="ECO:0000256" key="3">
    <source>
        <dbReference type="ARBA" id="ARBA00022692"/>
    </source>
</evidence>